<evidence type="ECO:0000313" key="16">
    <source>
        <dbReference type="Proteomes" id="UP000548978"/>
    </source>
</evidence>
<keyword evidence="8 13" id="KW-0067">ATP-binding</keyword>
<comment type="cofactor">
    <cofactor evidence="1">
        <name>Mn(2+)</name>
        <dbReference type="ChEBI" id="CHEBI:29035"/>
    </cofactor>
</comment>
<dbReference type="GO" id="GO:0009113">
    <property type="term" value="P:purine nucleobase biosynthetic process"/>
    <property type="evidence" value="ECO:0007669"/>
    <property type="project" value="InterPro"/>
</dbReference>
<dbReference type="InterPro" id="IPR020559">
    <property type="entry name" value="PRibGlycinamide_synth_CS"/>
</dbReference>
<dbReference type="Pfam" id="PF02843">
    <property type="entry name" value="GARS_C"/>
    <property type="match status" value="1"/>
</dbReference>
<dbReference type="InterPro" id="IPR020560">
    <property type="entry name" value="PRibGlycinamide_synth_C-dom"/>
</dbReference>
<dbReference type="SMART" id="SM01210">
    <property type="entry name" value="GARS_C"/>
    <property type="match status" value="1"/>
</dbReference>
<keyword evidence="7 12" id="KW-0658">Purine biosynthesis</keyword>
<dbReference type="InterPro" id="IPR020561">
    <property type="entry name" value="PRibGlycinamid_synth_ATP-grasp"/>
</dbReference>
<dbReference type="GO" id="GO:0006189">
    <property type="term" value="P:'de novo' IMP biosynthetic process"/>
    <property type="evidence" value="ECO:0007669"/>
    <property type="project" value="UniProtKB-UniRule"/>
</dbReference>
<keyword evidence="5 12" id="KW-0436">Ligase</keyword>
<dbReference type="PROSITE" id="PS50975">
    <property type="entry name" value="ATP_GRASP"/>
    <property type="match status" value="1"/>
</dbReference>
<evidence type="ECO:0000256" key="5">
    <source>
        <dbReference type="ARBA" id="ARBA00022598"/>
    </source>
</evidence>
<comment type="caution">
    <text evidence="15">The sequence shown here is derived from an EMBL/GenBank/DDBJ whole genome shotgun (WGS) entry which is preliminary data.</text>
</comment>
<evidence type="ECO:0000256" key="9">
    <source>
        <dbReference type="ARBA" id="ARBA00038345"/>
    </source>
</evidence>
<dbReference type="InterPro" id="IPR000115">
    <property type="entry name" value="PRibGlycinamide_synth"/>
</dbReference>
<dbReference type="SUPFAM" id="SSF52440">
    <property type="entry name" value="PreATP-grasp domain"/>
    <property type="match status" value="1"/>
</dbReference>
<evidence type="ECO:0000256" key="6">
    <source>
        <dbReference type="ARBA" id="ARBA00022741"/>
    </source>
</evidence>
<gene>
    <name evidence="12" type="primary">purD</name>
    <name evidence="15" type="ORF">FHS65_000784</name>
</gene>
<comment type="similarity">
    <text evidence="9 12">Belongs to the GARS family.</text>
</comment>
<comment type="pathway">
    <text evidence="3 12">Purine metabolism; IMP biosynthesis via de novo pathway; N(1)-(5-phospho-D-ribosyl)glycinamide from 5-phospho-alpha-D-ribose 1-diphosphate: step 2/2.</text>
</comment>
<dbReference type="RefSeq" id="WP_123287483.1">
    <property type="nucleotide sequence ID" value="NZ_JACIJB010000002.1"/>
</dbReference>
<comment type="cofactor">
    <cofactor evidence="2">
        <name>Mg(2+)</name>
        <dbReference type="ChEBI" id="CHEBI:18420"/>
    </cofactor>
</comment>
<evidence type="ECO:0000256" key="1">
    <source>
        <dbReference type="ARBA" id="ARBA00001936"/>
    </source>
</evidence>
<dbReference type="Gene3D" id="3.30.470.20">
    <property type="entry name" value="ATP-grasp fold, B domain"/>
    <property type="match status" value="1"/>
</dbReference>
<dbReference type="SMART" id="SM01209">
    <property type="entry name" value="GARS_A"/>
    <property type="match status" value="1"/>
</dbReference>
<dbReference type="Pfam" id="PF02844">
    <property type="entry name" value="GARS_N"/>
    <property type="match status" value="1"/>
</dbReference>
<dbReference type="InterPro" id="IPR011761">
    <property type="entry name" value="ATP-grasp"/>
</dbReference>
<evidence type="ECO:0000256" key="11">
    <source>
        <dbReference type="ARBA" id="ARBA00042864"/>
    </source>
</evidence>
<dbReference type="Gene3D" id="3.30.1490.20">
    <property type="entry name" value="ATP-grasp fold, A domain"/>
    <property type="match status" value="1"/>
</dbReference>
<dbReference type="NCBIfam" id="TIGR00877">
    <property type="entry name" value="purD"/>
    <property type="match status" value="1"/>
</dbReference>
<dbReference type="InterPro" id="IPR016185">
    <property type="entry name" value="PreATP-grasp_dom_sf"/>
</dbReference>
<dbReference type="SUPFAM" id="SSF56059">
    <property type="entry name" value="Glutathione synthetase ATP-binding domain-like"/>
    <property type="match status" value="1"/>
</dbReference>
<protein>
    <recommendedName>
        <fullName evidence="4 12">Phosphoribosylamine--glycine ligase</fullName>
        <ecNumber evidence="4 12">6.3.4.13</ecNumber>
    </recommendedName>
    <alternativeName>
        <fullName evidence="12">GARS</fullName>
    </alternativeName>
    <alternativeName>
        <fullName evidence="10 12">Glycinamide ribonucleotide synthetase</fullName>
    </alternativeName>
    <alternativeName>
        <fullName evidence="11 12">Phosphoribosylglycinamide synthetase</fullName>
    </alternativeName>
</protein>
<evidence type="ECO:0000313" key="15">
    <source>
        <dbReference type="EMBL" id="MBB5660044.1"/>
    </source>
</evidence>
<accession>A0A7W9A277</accession>
<dbReference type="FunFam" id="3.90.600.10:FF:000001">
    <property type="entry name" value="Trifunctional purine biosynthetic protein adenosine-3"/>
    <property type="match status" value="1"/>
</dbReference>
<dbReference type="GO" id="GO:0046872">
    <property type="term" value="F:metal ion binding"/>
    <property type="evidence" value="ECO:0007669"/>
    <property type="project" value="InterPro"/>
</dbReference>
<evidence type="ECO:0000259" key="14">
    <source>
        <dbReference type="PROSITE" id="PS50975"/>
    </source>
</evidence>
<dbReference type="GO" id="GO:0005524">
    <property type="term" value="F:ATP binding"/>
    <property type="evidence" value="ECO:0007669"/>
    <property type="project" value="UniProtKB-UniRule"/>
</dbReference>
<feature type="domain" description="ATP-grasp" evidence="14">
    <location>
        <begin position="108"/>
        <end position="313"/>
    </location>
</feature>
<reference evidence="15 16" key="1">
    <citation type="submission" date="2020-08" db="EMBL/GenBank/DDBJ databases">
        <title>Genomic Encyclopedia of Type Strains, Phase IV (KMG-IV): sequencing the most valuable type-strain genomes for metagenomic binning, comparative biology and taxonomic classification.</title>
        <authorList>
            <person name="Goeker M."/>
        </authorList>
    </citation>
    <scope>NUCLEOTIDE SEQUENCE [LARGE SCALE GENOMIC DNA]</scope>
    <source>
        <strain evidence="15 16">DSM 24448</strain>
    </source>
</reference>
<evidence type="ECO:0000256" key="7">
    <source>
        <dbReference type="ARBA" id="ARBA00022755"/>
    </source>
</evidence>
<dbReference type="InterPro" id="IPR013815">
    <property type="entry name" value="ATP_grasp_subdomain_1"/>
</dbReference>
<organism evidence="15 16">
    <name type="scientific">Brevundimonas halotolerans</name>
    <dbReference type="NCBI Taxonomy" id="69670"/>
    <lineage>
        <taxon>Bacteria</taxon>
        <taxon>Pseudomonadati</taxon>
        <taxon>Pseudomonadota</taxon>
        <taxon>Alphaproteobacteria</taxon>
        <taxon>Caulobacterales</taxon>
        <taxon>Caulobacteraceae</taxon>
        <taxon>Brevundimonas</taxon>
    </lineage>
</organism>
<keyword evidence="6 13" id="KW-0547">Nucleotide-binding</keyword>
<dbReference type="PROSITE" id="PS00184">
    <property type="entry name" value="GARS"/>
    <property type="match status" value="1"/>
</dbReference>
<dbReference type="Proteomes" id="UP000548978">
    <property type="component" value="Unassembled WGS sequence"/>
</dbReference>
<dbReference type="PANTHER" id="PTHR43472">
    <property type="entry name" value="PHOSPHORIBOSYLAMINE--GLYCINE LIGASE"/>
    <property type="match status" value="1"/>
</dbReference>
<evidence type="ECO:0000256" key="13">
    <source>
        <dbReference type="PROSITE-ProRule" id="PRU00409"/>
    </source>
</evidence>
<dbReference type="SUPFAM" id="SSF51246">
    <property type="entry name" value="Rudiment single hybrid motif"/>
    <property type="match status" value="1"/>
</dbReference>
<comment type="catalytic activity">
    <reaction evidence="12">
        <text>5-phospho-beta-D-ribosylamine + glycine + ATP = N(1)-(5-phospho-beta-D-ribosyl)glycinamide + ADP + phosphate + H(+)</text>
        <dbReference type="Rhea" id="RHEA:17453"/>
        <dbReference type="ChEBI" id="CHEBI:15378"/>
        <dbReference type="ChEBI" id="CHEBI:30616"/>
        <dbReference type="ChEBI" id="CHEBI:43474"/>
        <dbReference type="ChEBI" id="CHEBI:57305"/>
        <dbReference type="ChEBI" id="CHEBI:58681"/>
        <dbReference type="ChEBI" id="CHEBI:143788"/>
        <dbReference type="ChEBI" id="CHEBI:456216"/>
        <dbReference type="EC" id="6.3.4.13"/>
    </reaction>
</comment>
<dbReference type="Gene3D" id="3.40.50.20">
    <property type="match status" value="1"/>
</dbReference>
<evidence type="ECO:0000256" key="12">
    <source>
        <dbReference type="HAMAP-Rule" id="MF_00138"/>
    </source>
</evidence>
<evidence type="ECO:0000256" key="10">
    <source>
        <dbReference type="ARBA" id="ARBA00042242"/>
    </source>
</evidence>
<dbReference type="HAMAP" id="MF_00138">
    <property type="entry name" value="GARS"/>
    <property type="match status" value="1"/>
</dbReference>
<dbReference type="InterPro" id="IPR011054">
    <property type="entry name" value="Rudment_hybrid_motif"/>
</dbReference>
<evidence type="ECO:0000256" key="4">
    <source>
        <dbReference type="ARBA" id="ARBA00013255"/>
    </source>
</evidence>
<proteinExistence type="inferred from homology"/>
<dbReference type="UniPathway" id="UPA00074">
    <property type="reaction ID" value="UER00125"/>
</dbReference>
<evidence type="ECO:0000256" key="3">
    <source>
        <dbReference type="ARBA" id="ARBA00005174"/>
    </source>
</evidence>
<sequence length="429" mass="45735">MNILLVGSGGREHALAWKIAKSPLCRRLVVAPGNPGMAKLGEIRADVKADDAEALAVLAREIKADLVVVGPEMALEAGLADRLDSVGIPCFGPTARAARLETSKAFAKEFLERHDIPTAGYGVYETLKDAREALKVFRPPYVIKADGLAAGKGVAISPDRKDAEAEIERMLGGRFGSAGTRVVIEEFMEGEEGSLFALCDGRTARLFGGAQDHKRAFDGDMGPNTGGMGAYSPAPVFTPDLVEAVESRIVKPTMAGMAAEGNPYRGVLYVGLMATAEGPRVVEFNARFGDPECQVLMMRLKGDVVPLLLACARGDVSRVAEPEFHDGVVISVVMAAKGYPDSPLSGSVIRGVDQDFGPHVQVFHAGTTRRDDGSLVASGGRVLNVCARGADIAEARERAYAAVRKIDWPGGFYRSDIGWRALEPRDQDK</sequence>
<evidence type="ECO:0000256" key="2">
    <source>
        <dbReference type="ARBA" id="ARBA00001946"/>
    </source>
</evidence>
<keyword evidence="16" id="KW-1185">Reference proteome</keyword>
<dbReference type="Gene3D" id="3.90.600.10">
    <property type="entry name" value="Phosphoribosylglycinamide synthetase, C-terminal domain"/>
    <property type="match status" value="1"/>
</dbReference>
<name>A0A7W9A277_9CAUL</name>
<dbReference type="OrthoDB" id="9807240at2"/>
<dbReference type="EMBL" id="JACIJB010000002">
    <property type="protein sequence ID" value="MBB5660044.1"/>
    <property type="molecule type" value="Genomic_DNA"/>
</dbReference>
<dbReference type="InterPro" id="IPR037123">
    <property type="entry name" value="PRibGlycinamide_synth_C_sf"/>
</dbReference>
<dbReference type="EC" id="6.3.4.13" evidence="4 12"/>
<dbReference type="InterPro" id="IPR020562">
    <property type="entry name" value="PRibGlycinamide_synth_N"/>
</dbReference>
<dbReference type="AlphaFoldDB" id="A0A7W9A277"/>
<dbReference type="PANTHER" id="PTHR43472:SF1">
    <property type="entry name" value="PHOSPHORIBOSYLAMINE--GLYCINE LIGASE, CHLOROPLASTIC"/>
    <property type="match status" value="1"/>
</dbReference>
<dbReference type="GO" id="GO:0004637">
    <property type="term" value="F:phosphoribosylamine-glycine ligase activity"/>
    <property type="evidence" value="ECO:0007669"/>
    <property type="project" value="UniProtKB-UniRule"/>
</dbReference>
<dbReference type="Pfam" id="PF01071">
    <property type="entry name" value="GARS_A"/>
    <property type="match status" value="1"/>
</dbReference>
<evidence type="ECO:0000256" key="8">
    <source>
        <dbReference type="ARBA" id="ARBA00022840"/>
    </source>
</evidence>